<dbReference type="GO" id="GO:0006364">
    <property type="term" value="P:rRNA processing"/>
    <property type="evidence" value="ECO:0007669"/>
    <property type="project" value="UniProtKB-UniRule"/>
</dbReference>
<gene>
    <name evidence="15 18" type="primary">rnc</name>
    <name evidence="18" type="ORF">BN11_1400007</name>
</gene>
<evidence type="ECO:0000256" key="14">
    <source>
        <dbReference type="ARBA" id="ARBA00022884"/>
    </source>
</evidence>
<keyword evidence="14 15" id="KW-0694">RNA-binding</keyword>
<dbReference type="Pfam" id="PF00035">
    <property type="entry name" value="dsrm"/>
    <property type="match status" value="1"/>
</dbReference>
<comment type="caution">
    <text evidence="18">The sequence shown here is derived from an EMBL/GenBank/DDBJ whole genome shotgun (WGS) entry which is preliminary data.</text>
</comment>
<feature type="domain" description="DRBM" evidence="16">
    <location>
        <begin position="162"/>
        <end position="230"/>
    </location>
</feature>
<dbReference type="GO" id="GO:0046872">
    <property type="term" value="F:metal ion binding"/>
    <property type="evidence" value="ECO:0007669"/>
    <property type="project" value="UniProtKB-KW"/>
</dbReference>
<dbReference type="RefSeq" id="WP_048697308.1">
    <property type="nucleotide sequence ID" value="NZ_HG764815.1"/>
</dbReference>
<dbReference type="GO" id="GO:0003725">
    <property type="term" value="F:double-stranded RNA binding"/>
    <property type="evidence" value="ECO:0007669"/>
    <property type="project" value="TreeGrafter"/>
</dbReference>
<evidence type="ECO:0000256" key="3">
    <source>
        <dbReference type="ARBA" id="ARBA00010183"/>
    </source>
</evidence>
<dbReference type="PROSITE" id="PS50142">
    <property type="entry name" value="RNASE_3_2"/>
    <property type="match status" value="1"/>
</dbReference>
<keyword evidence="5 15" id="KW-0963">Cytoplasm</keyword>
<dbReference type="CDD" id="cd10845">
    <property type="entry name" value="DSRM_RNAse_III_family"/>
    <property type="match status" value="1"/>
</dbReference>
<keyword evidence="10 15" id="KW-0479">Metal-binding</keyword>
<dbReference type="OrthoDB" id="9805026at2"/>
<organism evidence="18 19">
    <name type="scientific">Nostocoides australiense Ben110</name>
    <dbReference type="NCBI Taxonomy" id="1193182"/>
    <lineage>
        <taxon>Bacteria</taxon>
        <taxon>Bacillati</taxon>
        <taxon>Actinomycetota</taxon>
        <taxon>Actinomycetes</taxon>
        <taxon>Micrococcales</taxon>
        <taxon>Intrasporangiaceae</taxon>
        <taxon>Nostocoides</taxon>
    </lineage>
</organism>
<evidence type="ECO:0000313" key="18">
    <source>
        <dbReference type="EMBL" id="CCH72168.1"/>
    </source>
</evidence>
<feature type="binding site" evidence="15">
    <location>
        <position position="121"/>
    </location>
    <ligand>
        <name>Mg(2+)</name>
        <dbReference type="ChEBI" id="CHEBI:18420"/>
    </ligand>
</feature>
<dbReference type="Proteomes" id="UP000035763">
    <property type="component" value="Unassembled WGS sequence"/>
</dbReference>
<comment type="function">
    <text evidence="15">Digests double-stranded RNA. Involved in the processing of primary rRNA transcript to yield the immediate precursors to the large and small rRNAs (23S and 16S). Processes some mRNAs, and tRNAs when they are encoded in the rRNA operon. Processes pre-crRNA and tracrRNA of type II CRISPR loci if present in the organism.</text>
</comment>
<dbReference type="SUPFAM" id="SSF54768">
    <property type="entry name" value="dsRNA-binding domain-like"/>
    <property type="match status" value="1"/>
</dbReference>
<dbReference type="InterPro" id="IPR000999">
    <property type="entry name" value="RNase_III_dom"/>
</dbReference>
<evidence type="ECO:0000259" key="17">
    <source>
        <dbReference type="PROSITE" id="PS50142"/>
    </source>
</evidence>
<evidence type="ECO:0000256" key="15">
    <source>
        <dbReference type="HAMAP-Rule" id="MF_00104"/>
    </source>
</evidence>
<comment type="similarity">
    <text evidence="3">Belongs to the ribonuclease III family.</text>
</comment>
<accession>W6JST1</accession>
<name>W6JST1_9MICO</name>
<dbReference type="GO" id="GO:0005737">
    <property type="term" value="C:cytoplasm"/>
    <property type="evidence" value="ECO:0007669"/>
    <property type="project" value="UniProtKB-SubCell"/>
</dbReference>
<evidence type="ECO:0000256" key="5">
    <source>
        <dbReference type="ARBA" id="ARBA00022490"/>
    </source>
</evidence>
<dbReference type="InterPro" id="IPR014720">
    <property type="entry name" value="dsRBD_dom"/>
</dbReference>
<evidence type="ECO:0000256" key="7">
    <source>
        <dbReference type="ARBA" id="ARBA00022664"/>
    </source>
</evidence>
<dbReference type="InterPro" id="IPR036389">
    <property type="entry name" value="RNase_III_sf"/>
</dbReference>
<dbReference type="NCBIfam" id="TIGR02191">
    <property type="entry name" value="RNaseIII"/>
    <property type="match status" value="1"/>
</dbReference>
<comment type="subcellular location">
    <subcellularLocation>
        <location evidence="2 15">Cytoplasm</location>
    </subcellularLocation>
</comment>
<dbReference type="EC" id="3.1.26.3" evidence="15"/>
<reference evidence="18 19" key="1">
    <citation type="journal article" date="2013" name="ISME J.">
        <title>A metabolic model for members of the genus Tetrasphaera involved in enhanced biological phosphorus removal.</title>
        <authorList>
            <person name="Kristiansen R."/>
            <person name="Nguyen H.T.T."/>
            <person name="Saunders A.M."/>
            <person name="Nielsen J.L."/>
            <person name="Wimmer R."/>
            <person name="Le V.Q."/>
            <person name="McIlroy S.J."/>
            <person name="Petrovski S."/>
            <person name="Seviour R.J."/>
            <person name="Calteau A."/>
            <person name="Nielsen K.L."/>
            <person name="Nielsen P.H."/>
        </authorList>
    </citation>
    <scope>NUCLEOTIDE SEQUENCE [LARGE SCALE GENOMIC DNA]</scope>
    <source>
        <strain evidence="18 19">Ben110</strain>
    </source>
</reference>
<dbReference type="FunFam" id="1.10.1520.10:FF:000001">
    <property type="entry name" value="Ribonuclease 3"/>
    <property type="match status" value="1"/>
</dbReference>
<dbReference type="Gene3D" id="3.30.160.20">
    <property type="match status" value="1"/>
</dbReference>
<evidence type="ECO:0000259" key="16">
    <source>
        <dbReference type="PROSITE" id="PS50137"/>
    </source>
</evidence>
<evidence type="ECO:0000256" key="13">
    <source>
        <dbReference type="ARBA" id="ARBA00022842"/>
    </source>
</evidence>
<evidence type="ECO:0000256" key="8">
    <source>
        <dbReference type="ARBA" id="ARBA00022694"/>
    </source>
</evidence>
<evidence type="ECO:0000256" key="4">
    <source>
        <dbReference type="ARBA" id="ARBA00011738"/>
    </source>
</evidence>
<evidence type="ECO:0000256" key="10">
    <source>
        <dbReference type="ARBA" id="ARBA00022723"/>
    </source>
</evidence>
<dbReference type="AlphaFoldDB" id="W6JST1"/>
<dbReference type="Pfam" id="PF14622">
    <property type="entry name" value="Ribonucleas_3_3"/>
    <property type="match status" value="1"/>
</dbReference>
<dbReference type="GO" id="GO:0019843">
    <property type="term" value="F:rRNA binding"/>
    <property type="evidence" value="ECO:0007669"/>
    <property type="project" value="UniProtKB-KW"/>
</dbReference>
<keyword evidence="13 15" id="KW-0460">Magnesium</keyword>
<dbReference type="PROSITE" id="PS50137">
    <property type="entry name" value="DS_RBD"/>
    <property type="match status" value="1"/>
</dbReference>
<keyword evidence="12 15" id="KW-0378">Hydrolase</keyword>
<evidence type="ECO:0000256" key="9">
    <source>
        <dbReference type="ARBA" id="ARBA00022722"/>
    </source>
</evidence>
<feature type="binding site" evidence="15">
    <location>
        <position position="48"/>
    </location>
    <ligand>
        <name>Mg(2+)</name>
        <dbReference type="ChEBI" id="CHEBI:18420"/>
    </ligand>
</feature>
<keyword evidence="19" id="KW-1185">Reference proteome</keyword>
<keyword evidence="7 15" id="KW-0507">mRNA processing</keyword>
<evidence type="ECO:0000256" key="11">
    <source>
        <dbReference type="ARBA" id="ARBA00022759"/>
    </source>
</evidence>
<dbReference type="SUPFAM" id="SSF69065">
    <property type="entry name" value="RNase III domain-like"/>
    <property type="match status" value="1"/>
</dbReference>
<comment type="subunit">
    <text evidence="4 15">Homodimer.</text>
</comment>
<dbReference type="HAMAP" id="MF_00104">
    <property type="entry name" value="RNase_III"/>
    <property type="match status" value="1"/>
</dbReference>
<dbReference type="PROSITE" id="PS00517">
    <property type="entry name" value="RNASE_3_1"/>
    <property type="match status" value="1"/>
</dbReference>
<feature type="active site" evidence="15">
    <location>
        <position position="124"/>
    </location>
</feature>
<dbReference type="SMART" id="SM00535">
    <property type="entry name" value="RIBOc"/>
    <property type="match status" value="1"/>
</dbReference>
<dbReference type="GO" id="GO:0008033">
    <property type="term" value="P:tRNA processing"/>
    <property type="evidence" value="ECO:0007669"/>
    <property type="project" value="UniProtKB-KW"/>
</dbReference>
<dbReference type="GO" id="GO:0006397">
    <property type="term" value="P:mRNA processing"/>
    <property type="evidence" value="ECO:0007669"/>
    <property type="project" value="UniProtKB-UniRule"/>
</dbReference>
<protein>
    <recommendedName>
        <fullName evidence="15">Ribonuclease 3</fullName>
        <ecNumber evidence="15">3.1.26.3</ecNumber>
    </recommendedName>
    <alternativeName>
        <fullName evidence="15">Ribonuclease III</fullName>
        <shortName evidence="15">RNase III</shortName>
    </alternativeName>
</protein>
<dbReference type="FunFam" id="3.30.160.20:FF:000003">
    <property type="entry name" value="Ribonuclease 3"/>
    <property type="match status" value="1"/>
</dbReference>
<evidence type="ECO:0000256" key="2">
    <source>
        <dbReference type="ARBA" id="ARBA00004496"/>
    </source>
</evidence>
<evidence type="ECO:0000256" key="12">
    <source>
        <dbReference type="ARBA" id="ARBA00022801"/>
    </source>
</evidence>
<dbReference type="PANTHER" id="PTHR11207:SF0">
    <property type="entry name" value="RIBONUCLEASE 3"/>
    <property type="match status" value="1"/>
</dbReference>
<sequence length="268" mass="28259">MQRPIDELRDHILGVCGVAVEGPLLTLALTHRSYAYESGAIPHNERLEFLGDSVLGIVVTDHLYRTYPDYTEGHLAKLRAATVNMRALADVGRTIGLGDFLFLGRGEETTGGRDKTSILADTTEAVIGAVYLAGGMAAATVFVHHLVDPVLTASARLGAGLDWKTSLQELSVTRDLGPIQYTIVGEGPEHEKVFTASALVGGTVHGVGVGRTKKDAEQQAAEQAWRALSAGPVIDAPEAVPVDGHVVEAQAVQAHAGDVLTPQPHPAT</sequence>
<feature type="domain" description="RNase III" evidence="17">
    <location>
        <begin position="24"/>
        <end position="135"/>
    </location>
</feature>
<dbReference type="GO" id="GO:0004525">
    <property type="term" value="F:ribonuclease III activity"/>
    <property type="evidence" value="ECO:0007669"/>
    <property type="project" value="UniProtKB-UniRule"/>
</dbReference>
<dbReference type="EMBL" id="CAJA01000047">
    <property type="protein sequence ID" value="CCH72168.1"/>
    <property type="molecule type" value="Genomic_DNA"/>
</dbReference>
<feature type="binding site" evidence="15">
    <location>
        <position position="124"/>
    </location>
    <ligand>
        <name>Mg(2+)</name>
        <dbReference type="ChEBI" id="CHEBI:18420"/>
    </ligand>
</feature>
<evidence type="ECO:0000256" key="6">
    <source>
        <dbReference type="ARBA" id="ARBA00022552"/>
    </source>
</evidence>
<dbReference type="STRING" id="1193182.BN11_1400007"/>
<dbReference type="GO" id="GO:0010468">
    <property type="term" value="P:regulation of gene expression"/>
    <property type="evidence" value="ECO:0007669"/>
    <property type="project" value="TreeGrafter"/>
</dbReference>
<comment type="catalytic activity">
    <reaction evidence="1 15">
        <text>Endonucleolytic cleavage to 5'-phosphomonoester.</text>
        <dbReference type="EC" id="3.1.26.3"/>
    </reaction>
</comment>
<dbReference type="CDD" id="cd00593">
    <property type="entry name" value="RIBOc"/>
    <property type="match status" value="1"/>
</dbReference>
<evidence type="ECO:0000256" key="1">
    <source>
        <dbReference type="ARBA" id="ARBA00000109"/>
    </source>
</evidence>
<dbReference type="Gene3D" id="1.10.1520.10">
    <property type="entry name" value="Ribonuclease III domain"/>
    <property type="match status" value="1"/>
</dbReference>
<keyword evidence="11 15" id="KW-0255">Endonuclease</keyword>
<keyword evidence="8 15" id="KW-0819">tRNA processing</keyword>
<dbReference type="PANTHER" id="PTHR11207">
    <property type="entry name" value="RIBONUCLEASE III"/>
    <property type="match status" value="1"/>
</dbReference>
<evidence type="ECO:0000313" key="19">
    <source>
        <dbReference type="Proteomes" id="UP000035763"/>
    </source>
</evidence>
<feature type="active site" evidence="15">
    <location>
        <position position="52"/>
    </location>
</feature>
<dbReference type="GO" id="GO:0042802">
    <property type="term" value="F:identical protein binding"/>
    <property type="evidence" value="ECO:0007669"/>
    <property type="project" value="UniProtKB-ARBA"/>
</dbReference>
<dbReference type="InterPro" id="IPR011907">
    <property type="entry name" value="RNase_III"/>
</dbReference>
<keyword evidence="15" id="KW-0699">rRNA-binding</keyword>
<comment type="cofactor">
    <cofactor evidence="15">
        <name>Mg(2+)</name>
        <dbReference type="ChEBI" id="CHEBI:18420"/>
    </cofactor>
</comment>
<keyword evidence="9 15" id="KW-0540">Nuclease</keyword>
<keyword evidence="6 15" id="KW-0698">rRNA processing</keyword>
<dbReference type="SMART" id="SM00358">
    <property type="entry name" value="DSRM"/>
    <property type="match status" value="1"/>
</dbReference>
<proteinExistence type="inferred from homology"/>